<evidence type="ECO:0000256" key="1">
    <source>
        <dbReference type="SAM" id="MobiDB-lite"/>
    </source>
</evidence>
<dbReference type="InterPro" id="IPR036390">
    <property type="entry name" value="WH_DNA-bd_sf"/>
</dbReference>
<evidence type="ECO:0000313" key="2">
    <source>
        <dbReference type="EMBL" id="SHM68816.1"/>
    </source>
</evidence>
<dbReference type="Pfam" id="PF21205">
    <property type="entry name" value="Rep3_C"/>
    <property type="match status" value="1"/>
</dbReference>
<dbReference type="Gene3D" id="1.10.10.10">
    <property type="entry name" value="Winged helix-like DNA-binding domain superfamily/Winged helix DNA-binding domain"/>
    <property type="match status" value="1"/>
</dbReference>
<evidence type="ECO:0000313" key="3">
    <source>
        <dbReference type="Proteomes" id="UP000183974"/>
    </source>
</evidence>
<feature type="region of interest" description="Disordered" evidence="1">
    <location>
        <begin position="123"/>
        <end position="164"/>
    </location>
</feature>
<gene>
    <name evidence="2" type="ORF">SAMN05444398_1382</name>
</gene>
<dbReference type="InterPro" id="IPR036388">
    <property type="entry name" value="WH-like_DNA-bd_sf"/>
</dbReference>
<keyword evidence="3" id="KW-1185">Reference proteome</keyword>
<dbReference type="SUPFAM" id="SSF46785">
    <property type="entry name" value="Winged helix' DNA-binding domain"/>
    <property type="match status" value="1"/>
</dbReference>
<dbReference type="Proteomes" id="UP000183974">
    <property type="component" value="Unassembled WGS sequence"/>
</dbReference>
<name>A0A1M7KUE6_9RHOB</name>
<organism evidence="2 3">
    <name type="scientific">Roseovarius pacificus</name>
    <dbReference type="NCBI Taxonomy" id="337701"/>
    <lineage>
        <taxon>Bacteria</taxon>
        <taxon>Pseudomonadati</taxon>
        <taxon>Pseudomonadota</taxon>
        <taxon>Alphaproteobacteria</taxon>
        <taxon>Rhodobacterales</taxon>
        <taxon>Roseobacteraceae</taxon>
        <taxon>Roseovarius</taxon>
    </lineage>
</organism>
<reference evidence="2 3" key="1">
    <citation type="submission" date="2016-11" db="EMBL/GenBank/DDBJ databases">
        <authorList>
            <person name="Jaros S."/>
            <person name="Januszkiewicz K."/>
            <person name="Wedrychowicz H."/>
        </authorList>
    </citation>
    <scope>NUCLEOTIDE SEQUENCE [LARGE SCALE GENOMIC DNA]</scope>
    <source>
        <strain evidence="2 3">DSM 29589</strain>
    </source>
</reference>
<sequence length="215" mass="24686">MARLFIPPSAVAAIQTPKTFAKIEARAAHSLTGHGRQLYVLLSDRKNMRQQHWTYTVAELRALMGCEDKKTYQVWAQFNKWVLQPALKQVNDFGTVSVKMTTKRLGRAVEWVRFDWSWKDPHEAADTARQNERHSSTRRKQQEHDDAPPMIEDGEQSDPALTWWGKLRDSERDDWADRVGRTIEIEGPGGQSMTTTRREADIARAAHAQHLKQGV</sequence>
<proteinExistence type="predicted"/>
<accession>A0A1M7KUE6</accession>
<protein>
    <submittedName>
        <fullName evidence="2">Initiator Replication protein</fullName>
    </submittedName>
</protein>
<dbReference type="EMBL" id="FRBR01000038">
    <property type="protein sequence ID" value="SHM68816.1"/>
    <property type="molecule type" value="Genomic_DNA"/>
</dbReference>
<dbReference type="AlphaFoldDB" id="A0A1M7KUE6"/>
<feature type="compositionally biased region" description="Basic and acidic residues" evidence="1">
    <location>
        <begin position="123"/>
        <end position="147"/>
    </location>
</feature>